<dbReference type="InterPro" id="IPR001007">
    <property type="entry name" value="VWF_dom"/>
</dbReference>
<dbReference type="InterPro" id="IPR006207">
    <property type="entry name" value="Cys_knot_C"/>
</dbReference>
<dbReference type="InterPro" id="IPR001846">
    <property type="entry name" value="VWF_type-D"/>
</dbReference>
<feature type="disulfide bond" evidence="8">
    <location>
        <begin position="2152"/>
        <end position="2201"/>
    </location>
</feature>
<proteinExistence type="predicted"/>
<keyword evidence="5" id="KW-0186">Copper</keyword>
<evidence type="ECO:0000259" key="12">
    <source>
        <dbReference type="PROSITE" id="PS51233"/>
    </source>
</evidence>
<dbReference type="Pfam" id="PF23244">
    <property type="entry name" value="VWF"/>
    <property type="match status" value="2"/>
</dbReference>
<dbReference type="Xenbase" id="XB-GENE-29081111">
    <property type="gene designation" value="LOC100492329"/>
</dbReference>
<feature type="domain" description="VWFD" evidence="12">
    <location>
        <begin position="34"/>
        <end position="205"/>
    </location>
</feature>
<dbReference type="Pfam" id="PF00094">
    <property type="entry name" value="VWD"/>
    <property type="match status" value="4"/>
</dbReference>
<dbReference type="SMART" id="SM00216">
    <property type="entry name" value="VWD"/>
    <property type="match status" value="4"/>
</dbReference>
<dbReference type="FunFam" id="2.10.25.10:FF:000153">
    <property type="entry name" value="MUC5B isoform 1"/>
    <property type="match status" value="1"/>
</dbReference>
<dbReference type="GO" id="GO:0005615">
    <property type="term" value="C:extracellular space"/>
    <property type="evidence" value="ECO:0000318"/>
    <property type="project" value="GO_Central"/>
</dbReference>
<keyword evidence="3 9" id="KW-0732">Signal</keyword>
<evidence type="ECO:0000256" key="2">
    <source>
        <dbReference type="ARBA" id="ARBA00022525"/>
    </source>
</evidence>
<dbReference type="SMART" id="SM00041">
    <property type="entry name" value="CT"/>
    <property type="match status" value="1"/>
</dbReference>
<dbReference type="SMART" id="SM00832">
    <property type="entry name" value="C8"/>
    <property type="match status" value="4"/>
</dbReference>
<feature type="domain" description="CTCK" evidence="10">
    <location>
        <begin position="2131"/>
        <end position="2225"/>
    </location>
</feature>
<dbReference type="PROSITE" id="PS01185">
    <property type="entry name" value="CTCK_1"/>
    <property type="match status" value="1"/>
</dbReference>
<dbReference type="PROSITE" id="PS50184">
    <property type="entry name" value="VWFC_2"/>
    <property type="match status" value="1"/>
</dbReference>
<dbReference type="PROSITE" id="PS01225">
    <property type="entry name" value="CTCK_2"/>
    <property type="match status" value="1"/>
</dbReference>
<dbReference type="Proteomes" id="UP000008143">
    <property type="component" value="Chromosome 4"/>
</dbReference>
<dbReference type="OMA" id="CCSINCP"/>
<dbReference type="Pfam" id="PF01826">
    <property type="entry name" value="TIL"/>
    <property type="match status" value="1"/>
</dbReference>
<feature type="disulfide bond" evidence="8">
    <location>
        <begin position="2167"/>
        <end position="2219"/>
    </location>
</feature>
<organism evidence="13 14">
    <name type="scientific">Xenopus tropicalis</name>
    <name type="common">Western clawed frog</name>
    <name type="synonym">Silurana tropicalis</name>
    <dbReference type="NCBI Taxonomy" id="8364"/>
    <lineage>
        <taxon>Eukaryota</taxon>
        <taxon>Metazoa</taxon>
        <taxon>Chordata</taxon>
        <taxon>Craniata</taxon>
        <taxon>Vertebrata</taxon>
        <taxon>Euteleostomi</taxon>
        <taxon>Amphibia</taxon>
        <taxon>Batrachia</taxon>
        <taxon>Anura</taxon>
        <taxon>Pipoidea</taxon>
        <taxon>Pipidae</taxon>
        <taxon>Xenopodinae</taxon>
        <taxon>Xenopus</taxon>
        <taxon>Silurana</taxon>
    </lineage>
</organism>
<feature type="disulfide bond" evidence="8">
    <location>
        <begin position="2163"/>
        <end position="2217"/>
    </location>
</feature>
<dbReference type="GO" id="GO:0005201">
    <property type="term" value="F:extracellular matrix structural constituent"/>
    <property type="evidence" value="ECO:0000318"/>
    <property type="project" value="GO_Central"/>
</dbReference>
<evidence type="ECO:0000256" key="7">
    <source>
        <dbReference type="ARBA" id="ARBA00023180"/>
    </source>
</evidence>
<comment type="caution">
    <text evidence="8">Lacks conserved residue(s) required for the propagation of feature annotation.</text>
</comment>
<dbReference type="Pfam" id="PF13330">
    <property type="entry name" value="Mucin2_WxxW"/>
    <property type="match status" value="2"/>
</dbReference>
<dbReference type="InterPro" id="IPR002919">
    <property type="entry name" value="TIL_dom"/>
</dbReference>
<feature type="domain" description="VWFD" evidence="12">
    <location>
        <begin position="389"/>
        <end position="567"/>
    </location>
</feature>
<dbReference type="KEGG" id="xtr:100492329"/>
<dbReference type="SMART" id="SM00215">
    <property type="entry name" value="VWC_out"/>
    <property type="match status" value="2"/>
</dbReference>
<dbReference type="RefSeq" id="XP_031757175.1">
    <property type="nucleotide sequence ID" value="XM_031901315.1"/>
</dbReference>
<feature type="signal peptide" evidence="9">
    <location>
        <begin position="1"/>
        <end position="20"/>
    </location>
</feature>
<evidence type="ECO:0000313" key="14">
    <source>
        <dbReference type="RefSeq" id="XP_031757175.1"/>
    </source>
</evidence>
<dbReference type="PROSITE" id="PS51233">
    <property type="entry name" value="VWFD"/>
    <property type="match status" value="4"/>
</dbReference>
<keyword evidence="4" id="KW-0677">Repeat</keyword>
<feature type="chain" id="PRO_5035308689" evidence="9">
    <location>
        <begin position="21"/>
        <end position="2228"/>
    </location>
</feature>
<keyword evidence="6 8" id="KW-1015">Disulfide bond</keyword>
<evidence type="ECO:0000256" key="4">
    <source>
        <dbReference type="ARBA" id="ARBA00022737"/>
    </source>
</evidence>
<evidence type="ECO:0000256" key="8">
    <source>
        <dbReference type="PROSITE-ProRule" id="PRU00039"/>
    </source>
</evidence>
<evidence type="ECO:0000259" key="10">
    <source>
        <dbReference type="PROSITE" id="PS01225"/>
    </source>
</evidence>
<accession>A0A8J1JJH4</accession>
<evidence type="ECO:0000256" key="3">
    <source>
        <dbReference type="ARBA" id="ARBA00022729"/>
    </source>
</evidence>
<evidence type="ECO:0000256" key="6">
    <source>
        <dbReference type="ARBA" id="ARBA00023157"/>
    </source>
</evidence>
<protein>
    <submittedName>
        <fullName evidence="14">Mucin-2</fullName>
    </submittedName>
</protein>
<dbReference type="PROSITE" id="PS01208">
    <property type="entry name" value="VWFC_1"/>
    <property type="match status" value="1"/>
</dbReference>
<dbReference type="FunFam" id="2.10.25.10:FF:000674">
    <property type="entry name" value="Mucin-2"/>
    <property type="match status" value="1"/>
</dbReference>
<dbReference type="PANTHER" id="PTHR11339">
    <property type="entry name" value="EXTRACELLULAR MATRIX GLYCOPROTEIN RELATED"/>
    <property type="match status" value="1"/>
</dbReference>
<dbReference type="CDD" id="cd19941">
    <property type="entry name" value="TIL"/>
    <property type="match status" value="3"/>
</dbReference>
<gene>
    <name evidence="14 15" type="primary">LOC100492329</name>
</gene>
<dbReference type="Pfam" id="PF08742">
    <property type="entry name" value="C8"/>
    <property type="match status" value="4"/>
</dbReference>
<dbReference type="InterPro" id="IPR036084">
    <property type="entry name" value="Ser_inhib-like_sf"/>
</dbReference>
<dbReference type="SMART" id="SM00214">
    <property type="entry name" value="VWC"/>
    <property type="match status" value="2"/>
</dbReference>
<name>A0A8J1JJH4_XENTR</name>
<dbReference type="InterPro" id="IPR058753">
    <property type="entry name" value="TIL_OTOGL_Mucin"/>
</dbReference>
<dbReference type="SUPFAM" id="SSF57603">
    <property type="entry name" value="FnI-like domain"/>
    <property type="match status" value="1"/>
</dbReference>
<dbReference type="Gene3D" id="2.10.25.10">
    <property type="entry name" value="Laminin"/>
    <property type="match status" value="3"/>
</dbReference>
<reference evidence="14" key="1">
    <citation type="submission" date="2025-08" db="UniProtKB">
        <authorList>
            <consortium name="RefSeq"/>
        </authorList>
    </citation>
    <scope>IDENTIFICATION</scope>
    <source>
        <strain evidence="14">Nigerian</strain>
        <tissue evidence="14">Liver and blood</tissue>
    </source>
</reference>
<dbReference type="InterPro" id="IPR050780">
    <property type="entry name" value="Mucin_vWF_Thrombospondin_sf"/>
</dbReference>
<keyword evidence="13" id="KW-1185">Reference proteome</keyword>
<dbReference type="PANTHER" id="PTHR11339:SF405">
    <property type="entry name" value="MUCIN-2"/>
    <property type="match status" value="1"/>
</dbReference>
<sequence length="2228" mass="249577">MGSKTVGLWIFYMVLSLSSAYEVQTGLLQNHINTICSTWGYYHYKTFDNEIYQFQGDCTYNLVSDCQESYQEFSVYLKRSLVKGHPRIDKIVISIKDMIIILMERKVIVNDITVKVPYYNFGILIYHNAAYTIVQSKVGLNIFFNQEDAIMIELDPRYKNKTCGLCGDYNGVSRYHQYMILKDITLYPIEFGNLPVIQNTDEECWSEEPQITSHCSQYIPVCRQYLTKPAFSNCSNTILNLESYIQACVLDMCSCGQYQDSFCLCSTITEYSKQCSHSGGHPNNWRTANFCHRTCPENMVYKESGSMCINSCSHLEIQTPCEEHYMDGCFCPKGTVQDDHNWRGCVPVNKCYCKYGGSLYSPGQIMENDCEKCTCISGRWNCTEAPCPGVCAVEGGAYFTTFDGKKYTFHGNCYYVLSQARFICSYVILGELTPCSANERDTCLKSIKFLTDHKLTVVTIKSDGRVLLNDLIITLPHVAASFTIKQLSHTAIILETTIYDNNMEIRVQLVPMMQLYITVGLSAMGQLKGLCGNFNYKETDDFQTSGGLVEATASAFANTWKAQPGCQDKIDWLDDPCHINTERYKYADYWCSLLEKANSPFSNCHPIVDPSEYAKRCRYHTCNCKKSEICMCAALSSYVTACAIKGIILRDWRKGICDKYSTACTPSQIYLYSLSTCPLTCHSLTDGEKVCVPKSLPIDGCGCKAGEYLNENDQCVHISQCSCYYSGTYIKPLEIIYKQNEPFAMMESLIATATLKKFQDECISGCVCPEGLLDDGKGRCVAEDKCPCVHNKQFIQHGSQIKVECNTCLCKKGQWICTEFACYGTCTAYANGHYITFDGKLYDFNGNCEYVVAQDYCGEDPNNGSFSVTTETIPCGSSGIACSKSIRIFIGRTELKLEDKHMQVVQGSVEADLDYMAHEDGNYLVILIRNGVYLIWDKKTTVFVRVSPEFKGKLCGLCGNFDDKSSNDFTINNMFQVANSLEFGNSWKVNPTCPDIHNKTDPCKLTPHRRSWAEKQCSLIKSDVFKICHTKVDPTPFFDACVNDACFCEIDGDCDCFCTAVSVYAQECTKAEACVYWRTPDICPIFCDYYNPTDECEWHYYPCGNHTVTTCMSINNVNTNVTFNYLEGCYPSCPAKKPYFDEVLKICVNTCGCYFNNTRYEYGEKVPSYKPSTTTLPDTTPEPSPTTSYYCVCRWTDWISLYNVTSGVDGGDFEEFYKGMGGNGYCTGDEDAVNISCRAEAYPSIPLELLGQEVTCDIITGLICRNSDQTYGQQCFDYEINVQCCSINCPTTPKTTPEPSPTTTHYCVCRWTDWTSLYNVTSGVDGGDFEEFYKGMGGNGYCTGDEDAVNISCRAEAYPSIPLDLLGQKVTCDIITGLICRNSDQTYGQQCLDYEINVQCCSINCPTTQTTTTTTTPTTTTVQPSTTVTCTMPLMTTMPAVSLSTECYCMIGGEPYKPGTQKRFYSGDSCSDYICTMDCQVLIADYFYSCPSSPKTSAPTTSSLSTKELSVTTKELLTGTNPPQTTSGICTLNPPRQHNETWMLCDCMMARCIENNLVEITPKLCDPRTDITCTNELPPLNVSDSDGCCWHWECPCECKGFGDPHYVTFDGTYYDFQGECTYVLVEEIKKEIENFGVYVDNYNCGDYVACSRNLIIHYKSEKIEIGPESLVSSSLQVMVNKDIVGIPYKKNEVEISRFGRGYVVEITTLNVKIKFEDESFIISLPYGHFGNNTQGLCGICSNNKSDDCMLRNGTVIDDCSLMAASWLVPNTNKPQCPSTKTTTTSYTPVTPCIPSSLCELITGPTFQECNFVLTPDIYYQACIFDSCYVPDSNIECKTIQLYASLCLDQGICIDWRSKAPACNISCPPEKVYLPCGPSVTPTCQTTPEKEALIKNENVLSEGCFCPNGTKPFSPTIDVCVADCGCIGPDNIPRQFGEIFEYNCEECVCREGGVGIFCTKMTCPMMIVEVCDLEGFYPVTQARPDNPCCEETICMCNTSRCANTLPKCDLGYEVAGGYATGHCCPVYKCVPKKVCVYRNAEYLGFELKQKPGQCCGVCEQTRCVVINEDTVNLLKPEEILPLKNDNCTVYKCIKEDNRLIHLVYKITCPLFFEEDCEPGTIHLDQSGCCKLCIPQEHSCKLQRYKDYLSYDNCRSPEKIELSRCTGACEAYSMYSPLSRNIAHKCSCCKELKTTKKFVYLDCPDGNSVKFRYVDVDECNCVETKCDQLK</sequence>
<keyword evidence="7" id="KW-0325">Glycoprotein</keyword>
<dbReference type="SUPFAM" id="SSF57567">
    <property type="entry name" value="Serine protease inhibitors"/>
    <property type="match status" value="4"/>
</dbReference>
<evidence type="ECO:0000256" key="5">
    <source>
        <dbReference type="ARBA" id="ARBA00023008"/>
    </source>
</evidence>
<feature type="domain" description="VWFC" evidence="11">
    <location>
        <begin position="1925"/>
        <end position="1994"/>
    </location>
</feature>
<evidence type="ECO:0000256" key="9">
    <source>
        <dbReference type="SAM" id="SignalP"/>
    </source>
</evidence>
<feature type="domain" description="VWFD" evidence="12">
    <location>
        <begin position="1596"/>
        <end position="1777"/>
    </location>
</feature>
<feature type="domain" description="VWFD" evidence="12">
    <location>
        <begin position="824"/>
        <end position="994"/>
    </location>
</feature>
<dbReference type="InterPro" id="IPR014853">
    <property type="entry name" value="VWF/SSPO/ZAN-like_Cys-rich_dom"/>
</dbReference>
<keyword evidence="2" id="KW-0964">Secreted</keyword>
<dbReference type="GeneID" id="100492329"/>
<dbReference type="Pfam" id="PF25962">
    <property type="entry name" value="TIL_OTOGL_Mucin"/>
    <property type="match status" value="1"/>
</dbReference>
<evidence type="ECO:0000259" key="11">
    <source>
        <dbReference type="PROSITE" id="PS50184"/>
    </source>
</evidence>
<comment type="subcellular location">
    <subcellularLocation>
        <location evidence="1">Secreted</location>
    </subcellularLocation>
</comment>
<evidence type="ECO:0000313" key="15">
    <source>
        <dbReference type="Xenbase" id="XB-GENE-29081111"/>
    </source>
</evidence>
<dbReference type="OrthoDB" id="160294at2759"/>
<dbReference type="AGR" id="Xenbase:XB-GENE-29081111"/>
<evidence type="ECO:0000256" key="1">
    <source>
        <dbReference type="ARBA" id="ARBA00004613"/>
    </source>
</evidence>
<dbReference type="GO" id="GO:0031012">
    <property type="term" value="C:extracellular matrix"/>
    <property type="evidence" value="ECO:0000318"/>
    <property type="project" value="GO_Central"/>
</dbReference>
<evidence type="ECO:0000313" key="13">
    <source>
        <dbReference type="Proteomes" id="UP000008143"/>
    </source>
</evidence>
<dbReference type="InterPro" id="IPR025155">
    <property type="entry name" value="WxxW_domain"/>
</dbReference>